<dbReference type="OrthoDB" id="2278929at2759"/>
<proteinExistence type="predicted"/>
<dbReference type="Proteomes" id="UP000076154">
    <property type="component" value="Unassembled WGS sequence"/>
</dbReference>
<evidence type="ECO:0000313" key="1">
    <source>
        <dbReference type="EMBL" id="RDB24353.1"/>
    </source>
</evidence>
<reference evidence="1" key="1">
    <citation type="submission" date="2018-04" db="EMBL/GenBank/DDBJ databases">
        <title>Whole genome sequencing of Hypsizygus marmoreus.</title>
        <authorList>
            <person name="Choi I.-G."/>
            <person name="Min B."/>
            <person name="Kim J.-G."/>
            <person name="Kim S."/>
            <person name="Oh Y.-L."/>
            <person name="Kong W.-S."/>
            <person name="Park H."/>
            <person name="Jeong J."/>
            <person name="Song E.-S."/>
        </authorList>
    </citation>
    <scope>NUCLEOTIDE SEQUENCE [LARGE SCALE GENOMIC DNA]</scope>
    <source>
        <strain evidence="1">51987-8</strain>
    </source>
</reference>
<gene>
    <name evidence="1" type="ORF">Hypma_008424</name>
</gene>
<accession>A0A369JXI0</accession>
<name>A0A369JXI0_HYPMA</name>
<comment type="caution">
    <text evidence="1">The sequence shown here is derived from an EMBL/GenBank/DDBJ whole genome shotgun (WGS) entry which is preliminary data.</text>
</comment>
<sequence>MEVFIHYNLPRLHIDGLQWSTPAWILLVSFVIVYSVSAVGSSPPVTSSTTPRPRLAQAYRRKAEKAALIDLERRRRRILESWATDGFQFTKLPPELQLMILAYSADWTATYRSLVQVSRSMFRSTLRACIPHIPITLSTPKQLASFFSLLNGGIARFEAGLNVGLLVHRLWVTPLRKEDNVLGYRILTACTNVRVLACDARTLRATVARSSKLRHTMCRDLTLLLSRSRWDLYRDTPSGAALMKQLTHLRVMGEEMVPQELGLPNLTHLSFLDRPRFDGESEVVKPWPLGDRKAFPSLHNVVLTRRCGAEGLSPSRVDAKLVLLYFPREWTEMQIWCDSARGRSIWQLAATAHGPVKIGT</sequence>
<keyword evidence="2" id="KW-1185">Reference proteome</keyword>
<dbReference type="EMBL" id="LUEZ02000044">
    <property type="protein sequence ID" value="RDB24353.1"/>
    <property type="molecule type" value="Genomic_DNA"/>
</dbReference>
<protein>
    <submittedName>
        <fullName evidence="1">Uncharacterized protein</fullName>
    </submittedName>
</protein>
<evidence type="ECO:0000313" key="2">
    <source>
        <dbReference type="Proteomes" id="UP000076154"/>
    </source>
</evidence>
<dbReference type="InParanoid" id="A0A369JXI0"/>
<dbReference type="AlphaFoldDB" id="A0A369JXI0"/>
<organism evidence="1 2">
    <name type="scientific">Hypsizygus marmoreus</name>
    <name type="common">White beech mushroom</name>
    <name type="synonym">Agaricus marmoreus</name>
    <dbReference type="NCBI Taxonomy" id="39966"/>
    <lineage>
        <taxon>Eukaryota</taxon>
        <taxon>Fungi</taxon>
        <taxon>Dikarya</taxon>
        <taxon>Basidiomycota</taxon>
        <taxon>Agaricomycotina</taxon>
        <taxon>Agaricomycetes</taxon>
        <taxon>Agaricomycetidae</taxon>
        <taxon>Agaricales</taxon>
        <taxon>Tricholomatineae</taxon>
        <taxon>Lyophyllaceae</taxon>
        <taxon>Hypsizygus</taxon>
    </lineage>
</organism>